<accession>A0ABW8LGX3</accession>
<dbReference type="RefSeq" id="WP_358639869.1">
    <property type="nucleotide sequence ID" value="NZ_JBFACG010000007.1"/>
</dbReference>
<sequence length="43" mass="5019">MTTAVTSEEQRLRRELAAVYRARPDAQCVLLRLLDRVAPDYRD</sequence>
<name>A0ABW8LGX3_9ACTN</name>
<keyword evidence="2" id="KW-1185">Reference proteome</keyword>
<evidence type="ECO:0008006" key="3">
    <source>
        <dbReference type="Google" id="ProtNLM"/>
    </source>
</evidence>
<dbReference type="Proteomes" id="UP001620295">
    <property type="component" value="Unassembled WGS sequence"/>
</dbReference>
<proteinExistence type="predicted"/>
<organism evidence="1 2">
    <name type="scientific">Streptomyces milbemycinicus</name>
    <dbReference type="NCBI Taxonomy" id="476552"/>
    <lineage>
        <taxon>Bacteria</taxon>
        <taxon>Bacillati</taxon>
        <taxon>Actinomycetota</taxon>
        <taxon>Actinomycetes</taxon>
        <taxon>Kitasatosporales</taxon>
        <taxon>Streptomycetaceae</taxon>
        <taxon>Streptomyces</taxon>
    </lineage>
</organism>
<protein>
    <recommendedName>
        <fullName evidence="3">ArsR family transcriptional regulator</fullName>
    </recommendedName>
</protein>
<gene>
    <name evidence="1" type="ORF">ACI2L5_07530</name>
</gene>
<reference evidence="1 2" key="1">
    <citation type="submission" date="2024-11" db="EMBL/GenBank/DDBJ databases">
        <title>The Natural Products Discovery Center: Release of the First 8490 Sequenced Strains for Exploring Actinobacteria Biosynthetic Diversity.</title>
        <authorList>
            <person name="Kalkreuter E."/>
            <person name="Kautsar S.A."/>
            <person name="Yang D."/>
            <person name="Bader C.D."/>
            <person name="Teijaro C.N."/>
            <person name="Fluegel L."/>
            <person name="Davis C.M."/>
            <person name="Simpson J.R."/>
            <person name="Lauterbach L."/>
            <person name="Steele A.D."/>
            <person name="Gui C."/>
            <person name="Meng S."/>
            <person name="Li G."/>
            <person name="Viehrig K."/>
            <person name="Ye F."/>
            <person name="Su P."/>
            <person name="Kiefer A.F."/>
            <person name="Nichols A."/>
            <person name="Cepeda A.J."/>
            <person name="Yan W."/>
            <person name="Fan B."/>
            <person name="Jiang Y."/>
            <person name="Adhikari A."/>
            <person name="Zheng C.-J."/>
            <person name="Schuster L."/>
            <person name="Cowan T.M."/>
            <person name="Smanski M.J."/>
            <person name="Chevrette M.G."/>
            <person name="De Carvalho L.P.S."/>
            <person name="Shen B."/>
        </authorList>
    </citation>
    <scope>NUCLEOTIDE SEQUENCE [LARGE SCALE GENOMIC DNA]</scope>
    <source>
        <strain evidence="1 2">NPDC020863</strain>
    </source>
</reference>
<dbReference type="EMBL" id="JBJDQH010000002">
    <property type="protein sequence ID" value="MFK4264778.1"/>
    <property type="molecule type" value="Genomic_DNA"/>
</dbReference>
<evidence type="ECO:0000313" key="2">
    <source>
        <dbReference type="Proteomes" id="UP001620295"/>
    </source>
</evidence>
<comment type="caution">
    <text evidence="1">The sequence shown here is derived from an EMBL/GenBank/DDBJ whole genome shotgun (WGS) entry which is preliminary data.</text>
</comment>
<evidence type="ECO:0000313" key="1">
    <source>
        <dbReference type="EMBL" id="MFK4264778.1"/>
    </source>
</evidence>